<evidence type="ECO:0000256" key="5">
    <source>
        <dbReference type="ARBA" id="ARBA00022989"/>
    </source>
</evidence>
<protein>
    <submittedName>
        <fullName evidence="8">Putative oxidoreductase</fullName>
    </submittedName>
</protein>
<comment type="subcellular location">
    <subcellularLocation>
        <location evidence="1">Cell membrane</location>
        <topology evidence="1">Multi-pass membrane protein</topology>
    </subcellularLocation>
</comment>
<feature type="transmembrane region" description="Helical" evidence="7">
    <location>
        <begin position="74"/>
        <end position="90"/>
    </location>
</feature>
<dbReference type="PANTHER" id="PTHR33452:SF1">
    <property type="entry name" value="INNER MEMBRANE PROTEIN YPHA-RELATED"/>
    <property type="match status" value="1"/>
</dbReference>
<sequence length="125" mass="13532">MQKKLFNEIGLLLLRVVPSILMITHGFPKLQNLLSGDIKFGDPIGIGPAPSLFLAVVGELVCPILIILGFKTRWAALPAAITMAVAAFIAHGSDPLQKKELALLYLTFFVVIMMVGPGKYSVDKK</sequence>
<feature type="transmembrane region" description="Helical" evidence="7">
    <location>
        <begin position="102"/>
        <end position="122"/>
    </location>
</feature>
<evidence type="ECO:0000256" key="7">
    <source>
        <dbReference type="SAM" id="Phobius"/>
    </source>
</evidence>
<keyword evidence="6 7" id="KW-0472">Membrane</keyword>
<organism evidence="8 9">
    <name type="scientific">Cellulophaga tyrosinoxydans</name>
    <dbReference type="NCBI Taxonomy" id="504486"/>
    <lineage>
        <taxon>Bacteria</taxon>
        <taxon>Pseudomonadati</taxon>
        <taxon>Bacteroidota</taxon>
        <taxon>Flavobacteriia</taxon>
        <taxon>Flavobacteriales</taxon>
        <taxon>Flavobacteriaceae</taxon>
        <taxon>Cellulophaga</taxon>
    </lineage>
</organism>
<gene>
    <name evidence="8" type="ORF">SAMN05660703_2366</name>
</gene>
<proteinExistence type="inferred from homology"/>
<keyword evidence="9" id="KW-1185">Reference proteome</keyword>
<evidence type="ECO:0000256" key="6">
    <source>
        <dbReference type="ARBA" id="ARBA00023136"/>
    </source>
</evidence>
<reference evidence="8 9" key="1">
    <citation type="submission" date="2017-04" db="EMBL/GenBank/DDBJ databases">
        <authorList>
            <person name="Afonso C.L."/>
            <person name="Miller P.J."/>
            <person name="Scott M.A."/>
            <person name="Spackman E."/>
            <person name="Goraichik I."/>
            <person name="Dimitrov K.M."/>
            <person name="Suarez D.L."/>
            <person name="Swayne D.E."/>
        </authorList>
    </citation>
    <scope>NUCLEOTIDE SEQUENCE [LARGE SCALE GENOMIC DNA]</scope>
    <source>
        <strain evidence="8 9">DSM 21164</strain>
    </source>
</reference>
<keyword evidence="3" id="KW-1003">Cell membrane</keyword>
<dbReference type="EMBL" id="FWXO01000004">
    <property type="protein sequence ID" value="SMC71640.1"/>
    <property type="molecule type" value="Genomic_DNA"/>
</dbReference>
<dbReference type="Proteomes" id="UP000192360">
    <property type="component" value="Unassembled WGS sequence"/>
</dbReference>
<evidence type="ECO:0000256" key="4">
    <source>
        <dbReference type="ARBA" id="ARBA00022692"/>
    </source>
</evidence>
<name>A0A1W2BFX1_9FLAO</name>
<dbReference type="Pfam" id="PF07681">
    <property type="entry name" value="DoxX"/>
    <property type="match status" value="1"/>
</dbReference>
<dbReference type="STRING" id="504486.SAMN05660703_2366"/>
<keyword evidence="4 7" id="KW-0812">Transmembrane</keyword>
<dbReference type="RefSeq" id="WP_084061700.1">
    <property type="nucleotide sequence ID" value="NZ_FWXO01000004.1"/>
</dbReference>
<accession>A0A1W2BFX1</accession>
<dbReference type="PANTHER" id="PTHR33452">
    <property type="entry name" value="OXIDOREDUCTASE CATD-RELATED"/>
    <property type="match status" value="1"/>
</dbReference>
<keyword evidence="5 7" id="KW-1133">Transmembrane helix</keyword>
<evidence type="ECO:0000256" key="2">
    <source>
        <dbReference type="ARBA" id="ARBA00006679"/>
    </source>
</evidence>
<dbReference type="GO" id="GO:0005886">
    <property type="term" value="C:plasma membrane"/>
    <property type="evidence" value="ECO:0007669"/>
    <property type="project" value="UniProtKB-SubCell"/>
</dbReference>
<feature type="transmembrane region" description="Helical" evidence="7">
    <location>
        <begin position="48"/>
        <end position="67"/>
    </location>
</feature>
<dbReference type="AlphaFoldDB" id="A0A1W2BFX1"/>
<evidence type="ECO:0000313" key="9">
    <source>
        <dbReference type="Proteomes" id="UP000192360"/>
    </source>
</evidence>
<evidence type="ECO:0000313" key="8">
    <source>
        <dbReference type="EMBL" id="SMC71640.1"/>
    </source>
</evidence>
<dbReference type="InterPro" id="IPR051907">
    <property type="entry name" value="DoxX-like_oxidoreductase"/>
</dbReference>
<evidence type="ECO:0000256" key="1">
    <source>
        <dbReference type="ARBA" id="ARBA00004651"/>
    </source>
</evidence>
<comment type="similarity">
    <text evidence="2">Belongs to the DoxX family.</text>
</comment>
<dbReference type="OrthoDB" id="9813193at2"/>
<dbReference type="InterPro" id="IPR032808">
    <property type="entry name" value="DoxX"/>
</dbReference>
<evidence type="ECO:0000256" key="3">
    <source>
        <dbReference type="ARBA" id="ARBA00022475"/>
    </source>
</evidence>
<feature type="transmembrane region" description="Helical" evidence="7">
    <location>
        <begin position="12"/>
        <end position="28"/>
    </location>
</feature>